<keyword evidence="2" id="KW-1185">Reference proteome</keyword>
<comment type="caution">
    <text evidence="1">The sequence shown here is derived from an EMBL/GenBank/DDBJ whole genome shotgun (WGS) entry which is preliminary data.</text>
</comment>
<dbReference type="EMBL" id="JBHRXI010000008">
    <property type="protein sequence ID" value="MFC3613831.1"/>
    <property type="molecule type" value="Genomic_DNA"/>
</dbReference>
<reference evidence="2" key="1">
    <citation type="journal article" date="2019" name="Int. J. Syst. Evol. Microbiol.">
        <title>The Global Catalogue of Microorganisms (GCM) 10K type strain sequencing project: providing services to taxonomists for standard genome sequencing and annotation.</title>
        <authorList>
            <consortium name="The Broad Institute Genomics Platform"/>
            <consortium name="The Broad Institute Genome Sequencing Center for Infectious Disease"/>
            <person name="Wu L."/>
            <person name="Ma J."/>
        </authorList>
    </citation>
    <scope>NUCLEOTIDE SEQUENCE [LARGE SCALE GENOMIC DNA]</scope>
    <source>
        <strain evidence="2">KCTC 42911</strain>
    </source>
</reference>
<proteinExistence type="predicted"/>
<evidence type="ECO:0000313" key="1">
    <source>
        <dbReference type="EMBL" id="MFC3613831.1"/>
    </source>
</evidence>
<dbReference type="RefSeq" id="WP_386735022.1">
    <property type="nucleotide sequence ID" value="NZ_JBHRXI010000008.1"/>
</dbReference>
<gene>
    <name evidence="1" type="ORF">ACFORG_08695</name>
</gene>
<dbReference type="Proteomes" id="UP001595629">
    <property type="component" value="Unassembled WGS sequence"/>
</dbReference>
<evidence type="ECO:0008006" key="3">
    <source>
        <dbReference type="Google" id="ProtNLM"/>
    </source>
</evidence>
<accession>A0ABV7TE17</accession>
<protein>
    <recommendedName>
        <fullName evidence="3">DUF1488 family protein</fullName>
    </recommendedName>
</protein>
<organism evidence="1 2">
    <name type="scientific">Lutimaribacter marinistellae</name>
    <dbReference type="NCBI Taxonomy" id="1820329"/>
    <lineage>
        <taxon>Bacteria</taxon>
        <taxon>Pseudomonadati</taxon>
        <taxon>Pseudomonadota</taxon>
        <taxon>Alphaproteobacteria</taxon>
        <taxon>Rhodobacterales</taxon>
        <taxon>Roseobacteraceae</taxon>
        <taxon>Lutimaribacter</taxon>
    </lineage>
</organism>
<name>A0ABV7TE17_9RHOB</name>
<evidence type="ECO:0000313" key="2">
    <source>
        <dbReference type="Proteomes" id="UP001595629"/>
    </source>
</evidence>
<sequence length="91" mass="10056">MQITGIEIIDTRFCTASGRHRASLRLTLPDRVVTLFCALALPEAVSPALRDRAMMADALRQMRRMPEFRSGRMALNMAAPVQAMVEGPRAA</sequence>